<evidence type="ECO:0000313" key="4">
    <source>
        <dbReference type="Proteomes" id="UP000188993"/>
    </source>
</evidence>
<dbReference type="Gene3D" id="4.10.810.10">
    <property type="entry name" value="Virus Scaffolding Protein, Chain A"/>
    <property type="match status" value="1"/>
</dbReference>
<evidence type="ECO:0000313" key="3">
    <source>
        <dbReference type="EMBL" id="AQS53053.1"/>
    </source>
</evidence>
<dbReference type="KEGG" id="jda:BW727_100660"/>
<feature type="domain" description="UPF0302" evidence="2">
    <location>
        <begin position="7"/>
        <end position="106"/>
    </location>
</feature>
<dbReference type="EMBL" id="CP019728">
    <property type="protein sequence ID" value="AQS53053.1"/>
    <property type="molecule type" value="Genomic_DNA"/>
</dbReference>
<dbReference type="STRING" id="708126.BW727_100660"/>
<accession>A0A1S6INC5</accession>
<keyword evidence="4" id="KW-1185">Reference proteome</keyword>
<dbReference type="Proteomes" id="UP000188993">
    <property type="component" value="Chromosome"/>
</dbReference>
<name>A0A1S6INC5_9LACT</name>
<dbReference type="InterPro" id="IPR014957">
    <property type="entry name" value="IDEAL_dom"/>
</dbReference>
<dbReference type="AlphaFoldDB" id="A0A1S6INC5"/>
<dbReference type="PIRSF" id="PIRSF007165">
    <property type="entry name" value="UCP007165"/>
    <property type="match status" value="1"/>
</dbReference>
<sequence length="185" mass="22094">MKASLEDKKSFLTWFIQNNQLKRRESLWILNYLLNHEQLLKNVHFIEEVSLTNRGMGLATIESEQDPFVYYKDGRKFEDPEQAFHDLRLNWQETFYLELYFDNAYQVLSAYGILEQNPNIEEGSDMSFELGEKVESSLNRLAWKERKRQLLLLIDQALSDQNEEKFQSFTDELRKIDEKIKANDL</sequence>
<reference evidence="3 4" key="1">
    <citation type="journal article" date="2014" name="Int. J. Syst. Evol. Microbiol.">
        <title>Jeotgalibaca dankookensis gen. nov., sp. nov., a member of the family Carnobacteriaceae, isolated from seujeot (Korean traditional food).</title>
        <authorList>
            <person name="Lee D.G."/>
            <person name="Trujillo M.E."/>
            <person name="Kang H."/>
            <person name="Ahn T.Y."/>
        </authorList>
    </citation>
    <scope>NUCLEOTIDE SEQUENCE [LARGE SCALE GENOMIC DNA]</scope>
    <source>
        <strain evidence="3 4">EX-07</strain>
    </source>
</reference>
<feature type="domain" description="IDEAL" evidence="1">
    <location>
        <begin position="144"/>
        <end position="173"/>
    </location>
</feature>
<organism evidence="3 4">
    <name type="scientific">Jeotgalibaca dankookensis</name>
    <dbReference type="NCBI Taxonomy" id="708126"/>
    <lineage>
        <taxon>Bacteria</taxon>
        <taxon>Bacillati</taxon>
        <taxon>Bacillota</taxon>
        <taxon>Bacilli</taxon>
        <taxon>Lactobacillales</taxon>
        <taxon>Carnobacteriaceae</taxon>
        <taxon>Jeotgalibaca</taxon>
    </lineage>
</organism>
<dbReference type="InterPro" id="IPR038091">
    <property type="entry name" value="UPF0302_N_sf"/>
</dbReference>
<dbReference type="Pfam" id="PF08858">
    <property type="entry name" value="IDEAL"/>
    <property type="match status" value="1"/>
</dbReference>
<evidence type="ECO:0000259" key="1">
    <source>
        <dbReference type="Pfam" id="PF08858"/>
    </source>
</evidence>
<dbReference type="InterPro" id="IPR011188">
    <property type="entry name" value="UPF0302"/>
</dbReference>
<proteinExistence type="predicted"/>
<gene>
    <name evidence="3" type="ORF">BW727_100660</name>
</gene>
<dbReference type="InterPro" id="IPR027393">
    <property type="entry name" value="Virus_scaffolding_prot_C"/>
</dbReference>
<evidence type="ECO:0000259" key="2">
    <source>
        <dbReference type="Pfam" id="PF08864"/>
    </source>
</evidence>
<dbReference type="InterPro" id="IPR014963">
    <property type="entry name" value="UPF0302_N"/>
</dbReference>
<dbReference type="Gene3D" id="3.40.1530.30">
    <property type="entry name" value="Uncharacterised family UPF0302, N-terminal domain"/>
    <property type="match status" value="1"/>
</dbReference>
<dbReference type="Pfam" id="PF08864">
    <property type="entry name" value="UPF0302"/>
    <property type="match status" value="1"/>
</dbReference>
<protein>
    <submittedName>
        <fullName evidence="3">Uncharacterized protein</fullName>
    </submittedName>
</protein>